<dbReference type="InterPro" id="IPR045864">
    <property type="entry name" value="aa-tRNA-synth_II/BPL/LPL"/>
</dbReference>
<dbReference type="PANTHER" id="PTHR43707:SF1">
    <property type="entry name" value="HISTIDINE--TRNA LIGASE, MITOCHONDRIAL-RELATED"/>
    <property type="match status" value="1"/>
</dbReference>
<evidence type="ECO:0000256" key="4">
    <source>
        <dbReference type="PIRSR" id="PIRSR001549-1"/>
    </source>
</evidence>
<feature type="binding site" evidence="4">
    <location>
        <position position="91"/>
    </location>
    <ligand>
        <name>L-histidine</name>
        <dbReference type="ChEBI" id="CHEBI:57595"/>
    </ligand>
</feature>
<dbReference type="InterPro" id="IPR004516">
    <property type="entry name" value="HisRS/HisZ"/>
</dbReference>
<evidence type="ECO:0000256" key="1">
    <source>
        <dbReference type="ARBA" id="ARBA00008226"/>
    </source>
</evidence>
<feature type="domain" description="Anticodon-binding" evidence="5">
    <location>
        <begin position="299"/>
        <end position="379"/>
    </location>
</feature>
<dbReference type="SUPFAM" id="SSF52954">
    <property type="entry name" value="Class II aaRS ABD-related"/>
    <property type="match status" value="1"/>
</dbReference>
<keyword evidence="2" id="KW-0436">Ligase</keyword>
<evidence type="ECO:0000313" key="7">
    <source>
        <dbReference type="Proteomes" id="UP000176355"/>
    </source>
</evidence>
<proteinExistence type="inferred from homology"/>
<dbReference type="Pfam" id="PF03129">
    <property type="entry name" value="HGTP_anticodon"/>
    <property type="match status" value="1"/>
</dbReference>
<evidence type="ECO:0000256" key="3">
    <source>
        <dbReference type="ARBA" id="ARBA00030619"/>
    </source>
</evidence>
<dbReference type="GO" id="GO:0006427">
    <property type="term" value="P:histidyl-tRNA aminoacylation"/>
    <property type="evidence" value="ECO:0007669"/>
    <property type="project" value="TreeGrafter"/>
</dbReference>
<dbReference type="PIRSF" id="PIRSF001549">
    <property type="entry name" value="His-tRNA_synth"/>
    <property type="match status" value="1"/>
</dbReference>
<dbReference type="InterPro" id="IPR036621">
    <property type="entry name" value="Anticodon-bd_dom_sf"/>
</dbReference>
<dbReference type="EMBL" id="MHSL01000035">
    <property type="protein sequence ID" value="OHA42960.1"/>
    <property type="molecule type" value="Genomic_DNA"/>
</dbReference>
<sequence>MKKNKKQKESEVASYYGFSLIESPTIKKEDIYKIKTPLQAETAPRRDRFADLPEKKTAILRLYEEKNMANLPQPVMLCFESQPGGKYFGLEILGCAKAISEATIIQAALAILREQGFNDLYVNINSLGDRESTSHFFRELGSFCRKHWDVLLVDCRQAIKRDVGEFFHCRGEKHAALIEGAPKSVAFLSELAKNHFKEVLEYLEALDIPYRISNSLVDVHQLVTHTIFEIRDLKTEADNDSVLAFGFRYNAVARKIGMKKEIPAIGVAVAVKKTASKKLLAGKAKKPKPKVFFAQIGVEAKLKSLKIIEMLRQARVDICQALSKDKMSSQIAVAENLKVPYLVIMGQKETLENAVIVRNMANRSQTVVPIPKLADYLKHLR</sequence>
<keyword evidence="2" id="KW-0030">Aminoacyl-tRNA synthetase</keyword>
<dbReference type="Proteomes" id="UP000176355">
    <property type="component" value="Unassembled WGS sequence"/>
</dbReference>
<reference evidence="6 7" key="1">
    <citation type="journal article" date="2016" name="Nat. Commun.">
        <title>Thousands of microbial genomes shed light on interconnected biogeochemical processes in an aquifer system.</title>
        <authorList>
            <person name="Anantharaman K."/>
            <person name="Brown C.T."/>
            <person name="Hug L.A."/>
            <person name="Sharon I."/>
            <person name="Castelle C.J."/>
            <person name="Probst A.J."/>
            <person name="Thomas B.C."/>
            <person name="Singh A."/>
            <person name="Wilkins M.J."/>
            <person name="Karaoz U."/>
            <person name="Brodie E.L."/>
            <person name="Williams K.H."/>
            <person name="Hubbard S.S."/>
            <person name="Banfield J.F."/>
        </authorList>
    </citation>
    <scope>NUCLEOTIDE SEQUENCE [LARGE SCALE GENOMIC DNA]</scope>
</reference>
<protein>
    <recommendedName>
        <fullName evidence="3">Histidyl-tRNA synthetase</fullName>
    </recommendedName>
</protein>
<comment type="caution">
    <text evidence="6">The sequence shown here is derived from an EMBL/GenBank/DDBJ whole genome shotgun (WGS) entry which is preliminary data.</text>
</comment>
<dbReference type="GO" id="GO:0005737">
    <property type="term" value="C:cytoplasm"/>
    <property type="evidence" value="ECO:0007669"/>
    <property type="project" value="InterPro"/>
</dbReference>
<accession>A0A1G2P3Q4</accession>
<name>A0A1G2P3Q4_9BACT</name>
<dbReference type="SUPFAM" id="SSF55681">
    <property type="entry name" value="Class II aaRS and biotin synthetases"/>
    <property type="match status" value="1"/>
</dbReference>
<gene>
    <name evidence="6" type="ORF">A3G03_01930</name>
</gene>
<evidence type="ECO:0000259" key="5">
    <source>
        <dbReference type="Pfam" id="PF03129"/>
    </source>
</evidence>
<evidence type="ECO:0000313" key="6">
    <source>
        <dbReference type="EMBL" id="OHA42960.1"/>
    </source>
</evidence>
<dbReference type="Gene3D" id="3.40.50.800">
    <property type="entry name" value="Anticodon-binding domain"/>
    <property type="match status" value="1"/>
</dbReference>
<dbReference type="GO" id="GO:0004821">
    <property type="term" value="F:histidine-tRNA ligase activity"/>
    <property type="evidence" value="ECO:0007669"/>
    <property type="project" value="TreeGrafter"/>
</dbReference>
<dbReference type="InterPro" id="IPR004154">
    <property type="entry name" value="Anticodon-bd"/>
</dbReference>
<organism evidence="6 7">
    <name type="scientific">Candidatus Taylorbacteria bacterium RIFCSPLOWO2_12_FULL_44_15c</name>
    <dbReference type="NCBI Taxonomy" id="1802333"/>
    <lineage>
        <taxon>Bacteria</taxon>
        <taxon>Candidatus Tayloriibacteriota</taxon>
    </lineage>
</organism>
<dbReference type="PANTHER" id="PTHR43707">
    <property type="entry name" value="HISTIDYL-TRNA SYNTHETASE"/>
    <property type="match status" value="1"/>
</dbReference>
<dbReference type="Gene3D" id="3.30.930.10">
    <property type="entry name" value="Bira Bifunctional Protein, Domain 2"/>
    <property type="match status" value="1"/>
</dbReference>
<dbReference type="STRING" id="1802333.A3G03_01930"/>
<dbReference type="AlphaFoldDB" id="A0A1G2P3Q4"/>
<comment type="similarity">
    <text evidence="1">Belongs to the class-II aminoacyl-tRNA synthetase family.</text>
</comment>
<evidence type="ECO:0000256" key="2">
    <source>
        <dbReference type="ARBA" id="ARBA00023146"/>
    </source>
</evidence>